<dbReference type="EMBL" id="ML005038">
    <property type="protein sequence ID" value="RKP20630.1"/>
    <property type="molecule type" value="Genomic_DNA"/>
</dbReference>
<dbReference type="Pfam" id="PF05742">
    <property type="entry name" value="TANGO2"/>
    <property type="match status" value="1"/>
</dbReference>
<name>A0A4P9YPL5_ROZAC</name>
<dbReference type="Proteomes" id="UP000281549">
    <property type="component" value="Unassembled WGS sequence"/>
</dbReference>
<dbReference type="GO" id="GO:0005794">
    <property type="term" value="C:Golgi apparatus"/>
    <property type="evidence" value="ECO:0007669"/>
    <property type="project" value="TreeGrafter"/>
</dbReference>
<proteinExistence type="predicted"/>
<evidence type="ECO:0008006" key="3">
    <source>
        <dbReference type="Google" id="ProtNLM"/>
    </source>
</evidence>
<evidence type="ECO:0000313" key="2">
    <source>
        <dbReference type="Proteomes" id="UP000281549"/>
    </source>
</evidence>
<accession>A0A4P9YPL5</accession>
<dbReference type="PANTHER" id="PTHR17985:SF8">
    <property type="entry name" value="TRANSPORT AND GOLGI ORGANIZATION PROTEIN 2 HOMOLOG"/>
    <property type="match status" value="1"/>
</dbReference>
<organism evidence="1 2">
    <name type="scientific">Rozella allomycis (strain CSF55)</name>
    <dbReference type="NCBI Taxonomy" id="988480"/>
    <lineage>
        <taxon>Eukaryota</taxon>
        <taxon>Fungi</taxon>
        <taxon>Fungi incertae sedis</taxon>
        <taxon>Cryptomycota</taxon>
        <taxon>Cryptomycota incertae sedis</taxon>
        <taxon>Rozella</taxon>
    </lineage>
</organism>
<protein>
    <recommendedName>
        <fullName evidence="3">DUF833-domain-containing protein</fullName>
    </recommendedName>
</protein>
<gene>
    <name evidence="1" type="ORF">ROZALSC1DRAFT_27906</name>
</gene>
<dbReference type="GO" id="GO:0007030">
    <property type="term" value="P:Golgi organization"/>
    <property type="evidence" value="ECO:0007669"/>
    <property type="project" value="TreeGrafter"/>
</dbReference>
<evidence type="ECO:0000313" key="1">
    <source>
        <dbReference type="EMBL" id="RKP20630.1"/>
    </source>
</evidence>
<dbReference type="GO" id="GO:0009306">
    <property type="term" value="P:protein secretion"/>
    <property type="evidence" value="ECO:0007669"/>
    <property type="project" value="TreeGrafter"/>
</dbReference>
<sequence length="291" mass="32860">MCIVAFAFLDPGLCPYKFLLISNRDEFYDRKTNCLGLIEENIYGGRDLEANGTLLAVNAKTGILGFLTNIKSTSKSNSMERNTTSRGYVVLTQLSNKSCDVNDILIQGDYEPFNAGFIDLINSDGVAITNFQDDQKTNRLDCQTGIINVVSNIPFNNDYACADFPKVALLKASLQSYLLSNLQVSNTKEFIDGLFNLLKPKMDPERTLEPLNNIFVPQIQIDNLQKRIYGTRSSTVMLLDKNKEMTMVERNYIPHGANIEIKFQIGHMKKEVLLKQNLPKPSYRVIIMHIL</sequence>
<dbReference type="InterPro" id="IPR008551">
    <property type="entry name" value="TANGO2"/>
</dbReference>
<reference evidence="2" key="1">
    <citation type="journal article" date="2018" name="Nat. Microbiol.">
        <title>Leveraging single-cell genomics to expand the fungal tree of life.</title>
        <authorList>
            <person name="Ahrendt S.R."/>
            <person name="Quandt C.A."/>
            <person name="Ciobanu D."/>
            <person name="Clum A."/>
            <person name="Salamov A."/>
            <person name="Andreopoulos B."/>
            <person name="Cheng J.F."/>
            <person name="Woyke T."/>
            <person name="Pelin A."/>
            <person name="Henrissat B."/>
            <person name="Reynolds N.K."/>
            <person name="Benny G.L."/>
            <person name="Smith M.E."/>
            <person name="James T.Y."/>
            <person name="Grigoriev I.V."/>
        </authorList>
    </citation>
    <scope>NUCLEOTIDE SEQUENCE [LARGE SCALE GENOMIC DNA]</scope>
    <source>
        <strain evidence="2">CSF55</strain>
    </source>
</reference>
<dbReference type="AlphaFoldDB" id="A0A4P9YPL5"/>
<dbReference type="PANTHER" id="PTHR17985">
    <property type="entry name" value="SER/THR-RICH PROTEIN T10 IN DGCR REGION"/>
    <property type="match status" value="1"/>
</dbReference>